<feature type="compositionally biased region" description="Acidic residues" evidence="1">
    <location>
        <begin position="776"/>
        <end position="785"/>
    </location>
</feature>
<feature type="compositionally biased region" description="Low complexity" evidence="1">
    <location>
        <begin position="155"/>
        <end position="169"/>
    </location>
</feature>
<feature type="region of interest" description="Disordered" evidence="1">
    <location>
        <begin position="765"/>
        <end position="785"/>
    </location>
</feature>
<proteinExistence type="predicted"/>
<reference evidence="2" key="1">
    <citation type="journal article" date="2019" name="Sci. Rep.">
        <title>Draft genome of Tanacetum cinerariifolium, the natural source of mosquito coil.</title>
        <authorList>
            <person name="Yamashiro T."/>
            <person name="Shiraishi A."/>
            <person name="Satake H."/>
            <person name="Nakayama K."/>
        </authorList>
    </citation>
    <scope>NUCLEOTIDE SEQUENCE</scope>
</reference>
<feature type="region of interest" description="Disordered" evidence="1">
    <location>
        <begin position="153"/>
        <end position="173"/>
    </location>
</feature>
<evidence type="ECO:0000256" key="1">
    <source>
        <dbReference type="SAM" id="MobiDB-lite"/>
    </source>
</evidence>
<accession>A0A6L2MB32</accession>
<evidence type="ECO:0008006" key="3">
    <source>
        <dbReference type="Google" id="ProtNLM"/>
    </source>
</evidence>
<organism evidence="2">
    <name type="scientific">Tanacetum cinerariifolium</name>
    <name type="common">Dalmatian daisy</name>
    <name type="synonym">Chrysanthemum cinerariifolium</name>
    <dbReference type="NCBI Taxonomy" id="118510"/>
    <lineage>
        <taxon>Eukaryota</taxon>
        <taxon>Viridiplantae</taxon>
        <taxon>Streptophyta</taxon>
        <taxon>Embryophyta</taxon>
        <taxon>Tracheophyta</taxon>
        <taxon>Spermatophyta</taxon>
        <taxon>Magnoliopsida</taxon>
        <taxon>eudicotyledons</taxon>
        <taxon>Gunneridae</taxon>
        <taxon>Pentapetalae</taxon>
        <taxon>asterids</taxon>
        <taxon>campanulids</taxon>
        <taxon>Asterales</taxon>
        <taxon>Asteraceae</taxon>
        <taxon>Asteroideae</taxon>
        <taxon>Anthemideae</taxon>
        <taxon>Anthemidinae</taxon>
        <taxon>Tanacetum</taxon>
    </lineage>
</organism>
<dbReference type="AlphaFoldDB" id="A0A6L2MB32"/>
<name>A0A6L2MB32_TANCI</name>
<dbReference type="GO" id="GO:0003676">
    <property type="term" value="F:nucleic acid binding"/>
    <property type="evidence" value="ECO:0007669"/>
    <property type="project" value="InterPro"/>
</dbReference>
<feature type="region of interest" description="Disordered" evidence="1">
    <location>
        <begin position="468"/>
        <end position="526"/>
    </location>
</feature>
<dbReference type="EMBL" id="BKCJ010006262">
    <property type="protein sequence ID" value="GEU71191.1"/>
    <property type="molecule type" value="Genomic_DNA"/>
</dbReference>
<dbReference type="InterPro" id="IPR036875">
    <property type="entry name" value="Znf_CCHC_sf"/>
</dbReference>
<dbReference type="GO" id="GO:0008270">
    <property type="term" value="F:zinc ion binding"/>
    <property type="evidence" value="ECO:0007669"/>
    <property type="project" value="InterPro"/>
</dbReference>
<feature type="compositionally biased region" description="Polar residues" evidence="1">
    <location>
        <begin position="324"/>
        <end position="333"/>
    </location>
</feature>
<gene>
    <name evidence="2" type="ORF">Tci_043169</name>
</gene>
<dbReference type="SUPFAM" id="SSF57756">
    <property type="entry name" value="Retrovirus zinc finger-like domains"/>
    <property type="match status" value="1"/>
</dbReference>
<feature type="compositionally biased region" description="Polar residues" evidence="1">
    <location>
        <begin position="497"/>
        <end position="524"/>
    </location>
</feature>
<protein>
    <recommendedName>
        <fullName evidence="3">CCHC-type domain-containing protein</fullName>
    </recommendedName>
</protein>
<comment type="caution">
    <text evidence="2">The sequence shown here is derived from an EMBL/GenBank/DDBJ whole genome shotgun (WGS) entry which is preliminary data.</text>
</comment>
<feature type="region of interest" description="Disordered" evidence="1">
    <location>
        <begin position="319"/>
        <end position="342"/>
    </location>
</feature>
<sequence length="785" mass="87310">MDLETAQTTTTTKLPILKQGEYDIWRLRIEQYFQVQDYALWDVIKSGNSFMPIAQTTTNADGTSTTLISGPVTTEEKAQKKNDVKARSMLLMALPNEHLITYNQYKDAKTLFATIQTRFGGFKRLNKPDLDTMSFDDLYNNFEIVEQEVNGTVTSSSNSSSQNMAFVSSPSSTNEVNTTYGVNTANTQVSPASTKVSTPSTQDSTANLCDATVYAFLASQPNGNITINGSDMARYDKSKVKCFNCHKLGNFARECRQLRNHESRNRNQDTSRRTVNVKETASNAMVAIDGAATYKRGLASVEEQLDFYKKNEELQHPEFEGYGTKTSNSVSEDISNEVKESTDAPLVKELASDDKLEKKTVFPTVRHVNTAHPKTIVYSARPMSHFSKSAQSTGTCPISLISRNSIKDMLPLVEEQMVAELLKKRLLNPHNRKYIAPTLTPKLFSNMKRGFSREHTPLFPSMLEIQAEEGEGSGHPSEPQPPPSTAQPTNEEPIPNVVSSLHQETQTSRQALNKVTELPQTSKPIPNVADEAIYEEWDDRVKRATTTTASLDAERASGNINRTQSTTMPNVPLPQGIGAGGSPRCHKAMGVPLLRLENLDEEDPSKQERSMIEEINQDAGVTLVQIDVKDQGRFNDKTDFDAGFYKTYTRRRKVVSTGSGGISTASRLFSTAEELVSTAGASMPVSTVGMVQEVNISIPLPVAVKDKEWENIRARVKDDKELTQRLKAEERNKYSEVDQAKMLKLEVLRELQKQNLIMKVLRGKKTNEASGSVQEQPDEEENELS</sequence>
<evidence type="ECO:0000313" key="2">
    <source>
        <dbReference type="EMBL" id="GEU71191.1"/>
    </source>
</evidence>